<proteinExistence type="predicted"/>
<organism evidence="1 2">
    <name type="scientific">Rotaria magnacalcarata</name>
    <dbReference type="NCBI Taxonomy" id="392030"/>
    <lineage>
        <taxon>Eukaryota</taxon>
        <taxon>Metazoa</taxon>
        <taxon>Spiralia</taxon>
        <taxon>Gnathifera</taxon>
        <taxon>Rotifera</taxon>
        <taxon>Eurotatoria</taxon>
        <taxon>Bdelloidea</taxon>
        <taxon>Philodinida</taxon>
        <taxon>Philodinidae</taxon>
        <taxon>Rotaria</taxon>
    </lineage>
</organism>
<dbReference type="AlphaFoldDB" id="A0A8S3CZB7"/>
<protein>
    <submittedName>
        <fullName evidence="1">Uncharacterized protein</fullName>
    </submittedName>
</protein>
<sequence length="53" mass="6019">MKFGLKIDEVQAKIHQIWDKWATSYHGTLPNAALSMIKHRQICLPGDKLLDGT</sequence>
<comment type="caution">
    <text evidence="1">The sequence shown here is derived from an EMBL/GenBank/DDBJ whole genome shotgun (WGS) entry which is preliminary data.</text>
</comment>
<accession>A0A8S3CZB7</accession>
<reference evidence="1" key="1">
    <citation type="submission" date="2021-02" db="EMBL/GenBank/DDBJ databases">
        <authorList>
            <person name="Nowell W R."/>
        </authorList>
    </citation>
    <scope>NUCLEOTIDE SEQUENCE</scope>
</reference>
<gene>
    <name evidence="1" type="ORF">GIL414_LOCUS54553</name>
</gene>
<evidence type="ECO:0000313" key="2">
    <source>
        <dbReference type="Proteomes" id="UP000681720"/>
    </source>
</evidence>
<evidence type="ECO:0000313" key="1">
    <source>
        <dbReference type="EMBL" id="CAF4955362.1"/>
    </source>
</evidence>
<dbReference type="EMBL" id="CAJOBJ010191573">
    <property type="protein sequence ID" value="CAF4955362.1"/>
    <property type="molecule type" value="Genomic_DNA"/>
</dbReference>
<feature type="non-terminal residue" evidence="1">
    <location>
        <position position="1"/>
    </location>
</feature>
<name>A0A8S3CZB7_9BILA</name>
<dbReference type="Proteomes" id="UP000681720">
    <property type="component" value="Unassembled WGS sequence"/>
</dbReference>